<organism evidence="1 2">
    <name type="scientific">Streptococcus oralis (strain Uo5)</name>
    <dbReference type="NCBI Taxonomy" id="927666"/>
    <lineage>
        <taxon>Bacteria</taxon>
        <taxon>Bacillati</taxon>
        <taxon>Bacillota</taxon>
        <taxon>Bacilli</taxon>
        <taxon>Lactobacillales</taxon>
        <taxon>Streptococcaceae</taxon>
        <taxon>Streptococcus</taxon>
    </lineage>
</organism>
<dbReference type="HOGENOM" id="CLU_3376364_0_0_9"/>
<proteinExistence type="predicted"/>
<sequence length="34" mass="3898">MLGAIIGDKEKAYSYLDEPLKNVIERWDLFLAGK</sequence>
<evidence type="ECO:0000313" key="2">
    <source>
        <dbReference type="Proteomes" id="UP000008131"/>
    </source>
</evidence>
<evidence type="ECO:0000313" key="1">
    <source>
        <dbReference type="EMBL" id="CBZ00697.1"/>
    </source>
</evidence>
<protein>
    <submittedName>
        <fullName evidence="1">Uncharacterized protein</fullName>
    </submittedName>
</protein>
<dbReference type="EMBL" id="FR720602">
    <property type="protein sequence ID" value="CBZ00697.1"/>
    <property type="molecule type" value="Genomic_DNA"/>
</dbReference>
<gene>
    <name evidence="1" type="ordered locus">SOR_1038</name>
</gene>
<accession>F2QDH9</accession>
<name>F2QDH9_STROU</name>
<dbReference type="KEGG" id="sor:SOR_1038"/>
<dbReference type="AlphaFoldDB" id="F2QDH9"/>
<reference evidence="1 2" key="1">
    <citation type="journal article" date="2011" name="J. Bacteriol.">
        <title>Genome of Streptococcus oralis strain Uo5.</title>
        <authorList>
            <person name="Reichmann P."/>
            <person name="Nuhn M."/>
            <person name="Denapaite D."/>
            <person name="Bruckner R."/>
            <person name="Henrich B."/>
            <person name="Maurer P."/>
            <person name="Rieger M."/>
            <person name="Klages S."/>
            <person name="Reinhard R."/>
            <person name="Hakenbeck R."/>
        </authorList>
    </citation>
    <scope>NUCLEOTIDE SEQUENCE [LARGE SCALE GENOMIC DNA]</scope>
    <source>
        <strain evidence="1 2">Uo5</strain>
    </source>
</reference>
<dbReference type="Proteomes" id="UP000008131">
    <property type="component" value="Chromosome"/>
</dbReference>